<evidence type="ECO:0000259" key="1">
    <source>
        <dbReference type="Pfam" id="PF01370"/>
    </source>
</evidence>
<feature type="domain" description="NAD-dependent epimerase/dehydratase" evidence="1">
    <location>
        <begin position="15"/>
        <end position="219"/>
    </location>
</feature>
<dbReference type="Gene3D" id="3.40.50.720">
    <property type="entry name" value="NAD(P)-binding Rossmann-like Domain"/>
    <property type="match status" value="1"/>
</dbReference>
<dbReference type="EMBL" id="CP027666">
    <property type="protein sequence ID" value="AVO33952.1"/>
    <property type="molecule type" value="Genomic_DNA"/>
</dbReference>
<dbReference type="InterPro" id="IPR036291">
    <property type="entry name" value="NAD(P)-bd_dom_sf"/>
</dbReference>
<protein>
    <submittedName>
        <fullName evidence="2">NAD-dependent dehydratase</fullName>
    </submittedName>
</protein>
<accession>A0A2S0MDH8</accession>
<dbReference type="CDD" id="cd05271">
    <property type="entry name" value="NDUFA9_like_SDR_a"/>
    <property type="match status" value="1"/>
</dbReference>
<dbReference type="Proteomes" id="UP000239709">
    <property type="component" value="Chromosome"/>
</dbReference>
<sequence length="330" mass="34671">MDLGVYAVNLTDARILVLGGSGFVGQALCERLHRAGAQITVPTRNTAGSARTLWPMPRVQLVTADVHAPGTLARLLPGHDAVVNLVAVLHGSERAVTRVHVDLPRQLAQACAQTGVRRVVHVSALGASPQGPSLYQRSKAAGEAVLQQADGLALTLLRPSVIFGPGDHFLNLFAGLQRVLPVMPLAGANARLQPVAVGDVADALARCLRAPATAGQIYEACGPQVYTLRELVRLSGQYAGIRQGRGRPVVGLPYALGYLQALALELLPGRTLMSRDNLRSLAVDNVASGQLPGLAELGIAATPLAALAPEYLGTAGRAVLLDELRQRARR</sequence>
<dbReference type="SUPFAM" id="SSF51735">
    <property type="entry name" value="NAD(P)-binding Rossmann-fold domains"/>
    <property type="match status" value="1"/>
</dbReference>
<dbReference type="AlphaFoldDB" id="A0A2S0MDH8"/>
<reference evidence="2 3" key="1">
    <citation type="submission" date="2018-03" db="EMBL/GenBank/DDBJ databases">
        <title>Genome sequencing of Ottowia sp.</title>
        <authorList>
            <person name="Kim S.-J."/>
            <person name="Heo J."/>
            <person name="Kwon S.-W."/>
        </authorList>
    </citation>
    <scope>NUCLEOTIDE SEQUENCE [LARGE SCALE GENOMIC DNA]</scope>
    <source>
        <strain evidence="2 3">KADR8-3</strain>
    </source>
</reference>
<organism evidence="2 3">
    <name type="scientific">Ottowia oryzae</name>
    <dbReference type="NCBI Taxonomy" id="2109914"/>
    <lineage>
        <taxon>Bacteria</taxon>
        <taxon>Pseudomonadati</taxon>
        <taxon>Pseudomonadota</taxon>
        <taxon>Betaproteobacteria</taxon>
        <taxon>Burkholderiales</taxon>
        <taxon>Comamonadaceae</taxon>
        <taxon>Ottowia</taxon>
    </lineage>
</organism>
<dbReference type="GO" id="GO:0044877">
    <property type="term" value="F:protein-containing complex binding"/>
    <property type="evidence" value="ECO:0007669"/>
    <property type="project" value="TreeGrafter"/>
</dbReference>
<dbReference type="Pfam" id="PF01370">
    <property type="entry name" value="Epimerase"/>
    <property type="match status" value="1"/>
</dbReference>
<proteinExistence type="predicted"/>
<dbReference type="InterPro" id="IPR001509">
    <property type="entry name" value="Epimerase_deHydtase"/>
</dbReference>
<dbReference type="PANTHER" id="PTHR12126">
    <property type="entry name" value="NADH-UBIQUINONE OXIDOREDUCTASE 39 KDA SUBUNIT-RELATED"/>
    <property type="match status" value="1"/>
</dbReference>
<gene>
    <name evidence="2" type="ORF">C6570_06575</name>
</gene>
<evidence type="ECO:0000313" key="2">
    <source>
        <dbReference type="EMBL" id="AVO33952.1"/>
    </source>
</evidence>
<dbReference type="PANTHER" id="PTHR12126:SF11">
    <property type="entry name" value="NADH DEHYDROGENASE [UBIQUINONE] 1 ALPHA SUBCOMPLEX SUBUNIT 9, MITOCHONDRIAL"/>
    <property type="match status" value="1"/>
</dbReference>
<dbReference type="OrthoDB" id="5292533at2"/>
<dbReference type="KEGG" id="otk:C6570_06575"/>
<keyword evidence="3" id="KW-1185">Reference proteome</keyword>
<dbReference type="InterPro" id="IPR051207">
    <property type="entry name" value="ComplexI_NDUFA9_subunit"/>
</dbReference>
<evidence type="ECO:0000313" key="3">
    <source>
        <dbReference type="Proteomes" id="UP000239709"/>
    </source>
</evidence>
<name>A0A2S0MDH8_9BURK</name>